<comment type="caution">
    <text evidence="2">The sequence shown here is derived from an EMBL/GenBank/DDBJ whole genome shotgun (WGS) entry which is preliminary data.</text>
</comment>
<evidence type="ECO:0008006" key="4">
    <source>
        <dbReference type="Google" id="ProtNLM"/>
    </source>
</evidence>
<dbReference type="PROSITE" id="PS51257">
    <property type="entry name" value="PROKAR_LIPOPROTEIN"/>
    <property type="match status" value="1"/>
</dbReference>
<evidence type="ECO:0000313" key="2">
    <source>
        <dbReference type="EMBL" id="MDR6969580.1"/>
    </source>
</evidence>
<evidence type="ECO:0000256" key="1">
    <source>
        <dbReference type="SAM" id="Coils"/>
    </source>
</evidence>
<accession>A0ABU1TUP7</accession>
<dbReference type="EMBL" id="JAVDVI010000024">
    <property type="protein sequence ID" value="MDR6969580.1"/>
    <property type="molecule type" value="Genomic_DNA"/>
</dbReference>
<evidence type="ECO:0000313" key="3">
    <source>
        <dbReference type="Proteomes" id="UP001255185"/>
    </source>
</evidence>
<feature type="coiled-coil region" evidence="1">
    <location>
        <begin position="100"/>
        <end position="127"/>
    </location>
</feature>
<keyword evidence="3" id="KW-1185">Reference proteome</keyword>
<name>A0ABU1TUP7_9FLAO</name>
<organism evidence="2 3">
    <name type="scientific">Flavobacterium arsenatis</name>
    <dbReference type="NCBI Taxonomy" id="1484332"/>
    <lineage>
        <taxon>Bacteria</taxon>
        <taxon>Pseudomonadati</taxon>
        <taxon>Bacteroidota</taxon>
        <taxon>Flavobacteriia</taxon>
        <taxon>Flavobacteriales</taxon>
        <taxon>Flavobacteriaceae</taxon>
        <taxon>Flavobacterium</taxon>
    </lineage>
</organism>
<feature type="coiled-coil region" evidence="1">
    <location>
        <begin position="262"/>
        <end position="292"/>
    </location>
</feature>
<dbReference type="RefSeq" id="WP_310028791.1">
    <property type="nucleotide sequence ID" value="NZ_JAVDVI010000024.1"/>
</dbReference>
<proteinExistence type="predicted"/>
<protein>
    <recommendedName>
        <fullName evidence="4">Lipoprotein</fullName>
    </recommendedName>
</protein>
<dbReference type="Proteomes" id="UP001255185">
    <property type="component" value="Unassembled WGS sequence"/>
</dbReference>
<gene>
    <name evidence="2" type="ORF">J2X31_003613</name>
</gene>
<keyword evidence="1" id="KW-0175">Coiled coil</keyword>
<sequence>MKKLLLLIAILPFMISCQDTFNGKDEQSFKTSREKIEKSLDQNEKTNLEKAMRVVATEAMRVKWEEPEKYDGKSFNTISLEMIDGLSYSSVIDLAEDILKDRNKKEIEQLTSEIDSLNIQKEEFSTAQKTLNLFKISSLKINKQDFFDELIPQLEIDYQYIGKNKLVGPKEIGFKLLKKSTNEVLKSQSIIQGDNESVMESGETITENLILGQTKETNPKLWNAPKYPIENPNLANYDLELKVTVLSLVLNGKKVEMPEANTNQLDAEIKNKKEQIEELKTVKGTLDELELTE</sequence>
<reference evidence="2 3" key="1">
    <citation type="submission" date="2023-07" db="EMBL/GenBank/DDBJ databases">
        <title>Sorghum-associated microbial communities from plants grown in Nebraska, USA.</title>
        <authorList>
            <person name="Schachtman D."/>
        </authorList>
    </citation>
    <scope>NUCLEOTIDE SEQUENCE [LARGE SCALE GENOMIC DNA]</scope>
    <source>
        <strain evidence="2 3">3773</strain>
    </source>
</reference>